<proteinExistence type="predicted"/>
<dbReference type="Pfam" id="PF13173">
    <property type="entry name" value="AAA_14"/>
    <property type="match status" value="1"/>
</dbReference>
<dbReference type="SUPFAM" id="SSF52540">
    <property type="entry name" value="P-loop containing nucleoside triphosphate hydrolases"/>
    <property type="match status" value="1"/>
</dbReference>
<dbReference type="GeneID" id="78818431"/>
<dbReference type="RefSeq" id="WP_004033791.1">
    <property type="nucleotide sequence ID" value="NZ_CAABOX010000004.1"/>
</dbReference>
<gene>
    <name evidence="3" type="ORF">BK798_04170</name>
</gene>
<accession>A0A2H4U6B6</accession>
<dbReference type="Pfam" id="PF13635">
    <property type="entry name" value="DUF4143"/>
    <property type="match status" value="1"/>
</dbReference>
<feature type="domain" description="DUF4143" evidence="2">
    <location>
        <begin position="291"/>
        <end position="428"/>
    </location>
</feature>
<dbReference type="Proteomes" id="UP000232133">
    <property type="component" value="Chromosome"/>
</dbReference>
<evidence type="ECO:0000313" key="3">
    <source>
        <dbReference type="EMBL" id="ATZ59670.1"/>
    </source>
</evidence>
<evidence type="ECO:0000259" key="1">
    <source>
        <dbReference type="Pfam" id="PF13173"/>
    </source>
</evidence>
<dbReference type="InterPro" id="IPR041682">
    <property type="entry name" value="AAA_14"/>
</dbReference>
<dbReference type="Gene3D" id="3.40.50.300">
    <property type="entry name" value="P-loop containing nucleotide triphosphate hydrolases"/>
    <property type="match status" value="1"/>
</dbReference>
<reference evidence="3 4" key="1">
    <citation type="submission" date="2016-10" db="EMBL/GenBank/DDBJ databases">
        <authorList>
            <person name="Varghese N."/>
        </authorList>
    </citation>
    <scope>NUCLEOTIDE SEQUENCE [LARGE SCALE GENOMIC DNA]</scope>
    <source>
        <strain evidence="3 4">KB11</strain>
    </source>
</reference>
<evidence type="ECO:0000313" key="4">
    <source>
        <dbReference type="Proteomes" id="UP000232133"/>
    </source>
</evidence>
<feature type="domain" description="AAA" evidence="1">
    <location>
        <begin position="56"/>
        <end position="190"/>
    </location>
</feature>
<dbReference type="AlphaFoldDB" id="A0A2H4U6B6"/>
<dbReference type="OMA" id="KTTMLAQ"/>
<name>A0A2H4U6B6_METSM</name>
<dbReference type="PANTHER" id="PTHR42990">
    <property type="entry name" value="ATPASE"/>
    <property type="match status" value="1"/>
</dbReference>
<evidence type="ECO:0000259" key="2">
    <source>
        <dbReference type="Pfam" id="PF13635"/>
    </source>
</evidence>
<protein>
    <submittedName>
        <fullName evidence="3">AAA family ATPase</fullName>
    </submittedName>
</protein>
<dbReference type="EMBL" id="CP017803">
    <property type="protein sequence ID" value="ATZ59670.1"/>
    <property type="molecule type" value="Genomic_DNA"/>
</dbReference>
<sequence length="477" mass="55920">MEIETQSYITNLLKTNPKIVENNLNYNDKKFNKKKEYYQLKEHIDTFLEKESDDRFFIMPGLRGVGKTTIIYQLFSYLLNEKQIPKNRILYLNLENLKDVPNFNIKEYIDVFLKDVNEAYPTVKNQVFIFVDESQYSKNWASLGKIIFDEDKNVFMIFTGSDALNLEYNNDSARRSLKKEIYPLNFAEYLYLKYDINYPDMLSETFRDMIFTGKVKESQKIENRMYNQNLINLNQNYLKEWEYYIQYGCFPFTLNRTEESIVQLTLDMKDRIIEKDLDIITSFTTPIRLATYKLINIIAMSKPSELSSNKLSNILNISKTSIQSIFQALEKTHLLFHVEPYGSCVKRQRKSWEYYFLTSQIKASIYIKNGLATQNPKEYIANLSENLVAASLFKLQQNRDFGIFYDPEKGGVDFLLNTIMGDIIPIEVGIGAKNTKQVKKAISRYNSDYGIIVSNRSSRIQKEDNIISIPISTFSFM</sequence>
<organism evidence="3 4">
    <name type="scientific">Methanobrevibacter smithii</name>
    <dbReference type="NCBI Taxonomy" id="2173"/>
    <lineage>
        <taxon>Archaea</taxon>
        <taxon>Methanobacteriati</taxon>
        <taxon>Methanobacteriota</taxon>
        <taxon>Methanomada group</taxon>
        <taxon>Methanobacteria</taxon>
        <taxon>Methanobacteriales</taxon>
        <taxon>Methanobacteriaceae</taxon>
        <taxon>Methanobrevibacter</taxon>
    </lineage>
</organism>
<dbReference type="PANTHER" id="PTHR42990:SF1">
    <property type="entry name" value="AAA+ ATPASE DOMAIN-CONTAINING PROTEIN"/>
    <property type="match status" value="1"/>
</dbReference>
<dbReference type="InterPro" id="IPR025420">
    <property type="entry name" value="DUF4143"/>
</dbReference>
<dbReference type="InterPro" id="IPR027417">
    <property type="entry name" value="P-loop_NTPase"/>
</dbReference>